<evidence type="ECO:0000256" key="8">
    <source>
        <dbReference type="ARBA" id="ARBA00023049"/>
    </source>
</evidence>
<keyword evidence="4" id="KW-0479">Metal-binding</keyword>
<evidence type="ECO:0000256" key="5">
    <source>
        <dbReference type="ARBA" id="ARBA00022801"/>
    </source>
</evidence>
<dbReference type="EC" id="3.4.24.-" evidence="13"/>
<keyword evidence="1" id="KW-1003">Cell membrane</keyword>
<evidence type="ECO:0000256" key="6">
    <source>
        <dbReference type="ARBA" id="ARBA00022833"/>
    </source>
</evidence>
<sequence>MRFTTPAGLTLRAALAASISGAVLAGSLTVVLIIAVVGGMIITAYASDLLGYVPIHPPRHVWPIFWSLCGLVALGWFTRAIERAVRAERRALLERAVPPSEVAVVETSHLDSAVDRLARQVGIPVPELRVDPTATPLAYTTYRPTDPIVRVGRDDTPVIVISRGLIETLPQSELVAVLAHEIGHIANDDLRLMTLVLVPFVAAETLTEDEGATTNVSEICGHLLSFVASIGVSVFSRGRELAADRAAVTLTGDPGALAAALERLDGAEPTKPTADLREHTRSANAINVLPTLGPAKTVAGVRSTHPPLETRLEQLRSLATD</sequence>
<keyword evidence="14" id="KW-1185">Reference proteome</keyword>
<dbReference type="GO" id="GO:0006508">
    <property type="term" value="P:proteolysis"/>
    <property type="evidence" value="ECO:0007669"/>
    <property type="project" value="UniProtKB-KW"/>
</dbReference>
<evidence type="ECO:0000256" key="3">
    <source>
        <dbReference type="ARBA" id="ARBA00022692"/>
    </source>
</evidence>
<dbReference type="PANTHER" id="PTHR43221">
    <property type="entry name" value="PROTEASE HTPX"/>
    <property type="match status" value="1"/>
</dbReference>
<comment type="similarity">
    <text evidence="10">Belongs to the peptidase M48 family.</text>
</comment>
<feature type="transmembrane region" description="Helical" evidence="11">
    <location>
        <begin position="21"/>
        <end position="44"/>
    </location>
</feature>
<name>A0A9Q4L6N7_9EURY</name>
<dbReference type="InterPro" id="IPR001915">
    <property type="entry name" value="Peptidase_M48"/>
</dbReference>
<dbReference type="Proteomes" id="UP001154061">
    <property type="component" value="Unassembled WGS sequence"/>
</dbReference>
<evidence type="ECO:0000256" key="9">
    <source>
        <dbReference type="ARBA" id="ARBA00023136"/>
    </source>
</evidence>
<evidence type="ECO:0000256" key="4">
    <source>
        <dbReference type="ARBA" id="ARBA00022723"/>
    </source>
</evidence>
<organism evidence="13 14">
    <name type="scientific">Natrinema salsiterrestre</name>
    <dbReference type="NCBI Taxonomy" id="2950540"/>
    <lineage>
        <taxon>Archaea</taxon>
        <taxon>Methanobacteriati</taxon>
        <taxon>Methanobacteriota</taxon>
        <taxon>Stenosarchaea group</taxon>
        <taxon>Halobacteria</taxon>
        <taxon>Halobacteriales</taxon>
        <taxon>Natrialbaceae</taxon>
        <taxon>Natrinema</taxon>
    </lineage>
</organism>
<keyword evidence="2 10" id="KW-0645">Protease</keyword>
<protein>
    <submittedName>
        <fullName evidence="13">M48 family metalloprotease</fullName>
        <ecNumber evidence="13">3.4.24.-</ecNumber>
    </submittedName>
</protein>
<evidence type="ECO:0000256" key="11">
    <source>
        <dbReference type="SAM" id="Phobius"/>
    </source>
</evidence>
<comment type="caution">
    <text evidence="13">The sequence shown here is derived from an EMBL/GenBank/DDBJ whole genome shotgun (WGS) entry which is preliminary data.</text>
</comment>
<dbReference type="GO" id="GO:0004222">
    <property type="term" value="F:metalloendopeptidase activity"/>
    <property type="evidence" value="ECO:0007669"/>
    <property type="project" value="InterPro"/>
</dbReference>
<comment type="cofactor">
    <cofactor evidence="10">
        <name>Zn(2+)</name>
        <dbReference type="ChEBI" id="CHEBI:29105"/>
    </cofactor>
    <text evidence="10">Binds 1 zinc ion per subunit.</text>
</comment>
<keyword evidence="8 10" id="KW-0482">Metalloprotease</keyword>
<evidence type="ECO:0000259" key="12">
    <source>
        <dbReference type="Pfam" id="PF01435"/>
    </source>
</evidence>
<keyword evidence="7 11" id="KW-1133">Transmembrane helix</keyword>
<feature type="transmembrane region" description="Helical" evidence="11">
    <location>
        <begin position="64"/>
        <end position="81"/>
    </location>
</feature>
<dbReference type="PANTHER" id="PTHR43221:SF2">
    <property type="entry name" value="PROTEASE HTPX HOMOLOG"/>
    <property type="match status" value="1"/>
</dbReference>
<dbReference type="EMBL" id="JAMQOT010000003">
    <property type="protein sequence ID" value="MDF9746261.1"/>
    <property type="molecule type" value="Genomic_DNA"/>
</dbReference>
<reference evidence="13" key="1">
    <citation type="submission" date="2022-06" db="EMBL/GenBank/DDBJ databases">
        <title>Natrinema sp. a new haloarchaeum isolate from saline soil.</title>
        <authorList>
            <person name="Strakova D."/>
            <person name="Galisteo C."/>
            <person name="Sanchez-Porro C."/>
            <person name="Ventosa A."/>
        </authorList>
    </citation>
    <scope>NUCLEOTIDE SEQUENCE</scope>
    <source>
        <strain evidence="13">S1CR25-10</strain>
    </source>
</reference>
<keyword evidence="3 11" id="KW-0812">Transmembrane</keyword>
<keyword evidence="5 10" id="KW-0378">Hydrolase</keyword>
<evidence type="ECO:0000256" key="1">
    <source>
        <dbReference type="ARBA" id="ARBA00022475"/>
    </source>
</evidence>
<evidence type="ECO:0000313" key="13">
    <source>
        <dbReference type="EMBL" id="MDF9746261.1"/>
    </source>
</evidence>
<keyword evidence="9 11" id="KW-0472">Membrane</keyword>
<dbReference type="AlphaFoldDB" id="A0A9Q4L6N7"/>
<accession>A0A9Q4L6N7</accession>
<evidence type="ECO:0000256" key="2">
    <source>
        <dbReference type="ARBA" id="ARBA00022670"/>
    </source>
</evidence>
<dbReference type="Pfam" id="PF01435">
    <property type="entry name" value="Peptidase_M48"/>
    <property type="match status" value="1"/>
</dbReference>
<evidence type="ECO:0000256" key="10">
    <source>
        <dbReference type="RuleBase" id="RU003983"/>
    </source>
</evidence>
<dbReference type="Gene3D" id="3.30.2010.10">
    <property type="entry name" value="Metalloproteases ('zincins'), catalytic domain"/>
    <property type="match status" value="1"/>
</dbReference>
<evidence type="ECO:0000313" key="14">
    <source>
        <dbReference type="Proteomes" id="UP001154061"/>
    </source>
</evidence>
<dbReference type="InterPro" id="IPR050083">
    <property type="entry name" value="HtpX_protease"/>
</dbReference>
<dbReference type="RefSeq" id="WP_277521810.1">
    <property type="nucleotide sequence ID" value="NZ_JAMQOT010000003.1"/>
</dbReference>
<evidence type="ECO:0000256" key="7">
    <source>
        <dbReference type="ARBA" id="ARBA00022989"/>
    </source>
</evidence>
<dbReference type="GO" id="GO:0046872">
    <property type="term" value="F:metal ion binding"/>
    <property type="evidence" value="ECO:0007669"/>
    <property type="project" value="UniProtKB-KW"/>
</dbReference>
<gene>
    <name evidence="13" type="ORF">NDI89_11770</name>
</gene>
<keyword evidence="6 10" id="KW-0862">Zinc</keyword>
<proteinExistence type="inferred from homology"/>
<feature type="domain" description="Peptidase M48" evidence="12">
    <location>
        <begin position="158"/>
        <end position="318"/>
    </location>
</feature>